<dbReference type="SMART" id="SM00268">
    <property type="entry name" value="ACTIN"/>
    <property type="match status" value="1"/>
</dbReference>
<comment type="similarity">
    <text evidence="2">Belongs to the actin family.</text>
</comment>
<dbReference type="EMBL" id="HBGW01067454">
    <property type="protein sequence ID" value="CAD9616445.1"/>
    <property type="molecule type" value="Transcribed_RNA"/>
</dbReference>
<gene>
    <name evidence="3" type="ORF">BRAN1462_LOCUS42988</name>
</gene>
<dbReference type="Pfam" id="PF00022">
    <property type="entry name" value="Actin"/>
    <property type="match status" value="1"/>
</dbReference>
<dbReference type="Gene3D" id="3.30.420.40">
    <property type="match status" value="2"/>
</dbReference>
<evidence type="ECO:0008006" key="4">
    <source>
        <dbReference type="Google" id="ProtNLM"/>
    </source>
</evidence>
<name>A0A7S2PTP7_9DINO</name>
<dbReference type="PRINTS" id="PR00190">
    <property type="entry name" value="ACTIN"/>
</dbReference>
<dbReference type="AlphaFoldDB" id="A0A7S2PTP7"/>
<dbReference type="PANTHER" id="PTHR11937">
    <property type="entry name" value="ACTIN"/>
    <property type="match status" value="1"/>
</dbReference>
<evidence type="ECO:0000313" key="3">
    <source>
        <dbReference type="EMBL" id="CAD9616445.1"/>
    </source>
</evidence>
<dbReference type="SUPFAM" id="SSF53067">
    <property type="entry name" value="Actin-like ATPase domain"/>
    <property type="match status" value="2"/>
</dbReference>
<protein>
    <recommendedName>
        <fullName evidence="4">Actin</fullName>
    </recommendedName>
</protein>
<proteinExistence type="inferred from homology"/>
<dbReference type="InterPro" id="IPR043129">
    <property type="entry name" value="ATPase_NBD"/>
</dbReference>
<accession>A0A7S2PTP7</accession>
<reference evidence="3" key="1">
    <citation type="submission" date="2021-01" db="EMBL/GenBank/DDBJ databases">
        <authorList>
            <person name="Corre E."/>
            <person name="Pelletier E."/>
            <person name="Niang G."/>
            <person name="Scheremetjew M."/>
            <person name="Finn R."/>
            <person name="Kale V."/>
            <person name="Holt S."/>
            <person name="Cochrane G."/>
            <person name="Meng A."/>
            <person name="Brown T."/>
            <person name="Cohen L."/>
        </authorList>
    </citation>
    <scope>NUCLEOTIDE SEQUENCE</scope>
    <source>
        <strain evidence="3">RCC3387</strain>
    </source>
</reference>
<organism evidence="3">
    <name type="scientific">Zooxanthella nutricula</name>
    <dbReference type="NCBI Taxonomy" id="1333877"/>
    <lineage>
        <taxon>Eukaryota</taxon>
        <taxon>Sar</taxon>
        <taxon>Alveolata</taxon>
        <taxon>Dinophyceae</taxon>
        <taxon>Peridiniales</taxon>
        <taxon>Peridiniales incertae sedis</taxon>
        <taxon>Zooxanthella</taxon>
    </lineage>
</organism>
<dbReference type="InterPro" id="IPR004000">
    <property type="entry name" value="Actin"/>
</dbReference>
<evidence type="ECO:0000256" key="1">
    <source>
        <dbReference type="ARBA" id="ARBA00049360"/>
    </source>
</evidence>
<evidence type="ECO:0000256" key="2">
    <source>
        <dbReference type="RuleBase" id="RU000487"/>
    </source>
</evidence>
<sequence>MREVPVARSDREIADLLDRGVAKILRPTPGGLFDNFLDLESLWRRAFADLGLQPQQLGRPVLVTEPPLSSTVQREMMTQVLFEDFGATAVHFAVSGALSLSANGDRTGLVVEIGGAVSQFVPVYEGFALPHAVRRLDIGGRTITDRLFDLIMGQQIARAPNQYGSPQAVRHACCSFKEQHCYVAQDFAQEFAQGCAGTGARWIEIPPERTMKLPDGTEIQVGTARFQAPEVLFDPASIGLEAGGVHDVAWDTMQACDVDVRQGLASNIVLAGGTMCMQGIQRRMQKEMRDLVPGRSLVKVVQSEAPRHSAFLGGSIVADLANMRQKWFTEQEYFEQGVSAVHARCVSL</sequence>
<comment type="catalytic activity">
    <reaction evidence="1">
        <text>ATP + H2O = ADP + phosphate + H(+)</text>
        <dbReference type="Rhea" id="RHEA:13065"/>
        <dbReference type="ChEBI" id="CHEBI:15377"/>
        <dbReference type="ChEBI" id="CHEBI:15378"/>
        <dbReference type="ChEBI" id="CHEBI:30616"/>
        <dbReference type="ChEBI" id="CHEBI:43474"/>
        <dbReference type="ChEBI" id="CHEBI:456216"/>
    </reaction>
</comment>
<dbReference type="Gene3D" id="3.90.640.10">
    <property type="entry name" value="Actin, Chain A, domain 4"/>
    <property type="match status" value="1"/>
</dbReference>